<dbReference type="Proteomes" id="UP000052230">
    <property type="component" value="Unassembled WGS sequence"/>
</dbReference>
<reference evidence="1 2" key="1">
    <citation type="submission" date="2014-09" db="EMBL/GenBank/DDBJ databases">
        <authorList>
            <person name="Regsiter A."/>
        </authorList>
    </citation>
    <scope>NUCLEOTIDE SEQUENCE [LARGE SCALE GENOMIC DNA]</scope>
</reference>
<evidence type="ECO:0000313" key="2">
    <source>
        <dbReference type="Proteomes" id="UP000052230"/>
    </source>
</evidence>
<organism evidence="1 2">
    <name type="scientific">Xanthomonas citri pv. citri</name>
    <dbReference type="NCBI Taxonomy" id="611301"/>
    <lineage>
        <taxon>Bacteria</taxon>
        <taxon>Pseudomonadati</taxon>
        <taxon>Pseudomonadota</taxon>
        <taxon>Gammaproteobacteria</taxon>
        <taxon>Lysobacterales</taxon>
        <taxon>Lysobacteraceae</taxon>
        <taxon>Xanthomonas</taxon>
    </lineage>
</organism>
<evidence type="ECO:0000313" key="1">
    <source>
        <dbReference type="EMBL" id="CEG15271.1"/>
    </source>
</evidence>
<comment type="caution">
    <text evidence="1">The sequence shown here is derived from an EMBL/GenBank/DDBJ whole genome shotgun (WGS) entry which is preliminary data.</text>
</comment>
<protein>
    <submittedName>
        <fullName evidence="1">Uncharacterized protein</fullName>
    </submittedName>
</protein>
<proteinExistence type="predicted"/>
<sequence length="59" mass="6558">MDLLDLASRLSALTDVKRLAAYEKLMPLLYPDRCDLVAYGQAHQVAMNAAIAELLHTRS</sequence>
<dbReference type="AlphaFoldDB" id="A0A0U5FAH9"/>
<name>A0A0U5FAH9_XANCI</name>
<dbReference type="EMBL" id="CCXZ01000091">
    <property type="protein sequence ID" value="CEG15271.1"/>
    <property type="molecule type" value="Genomic_DNA"/>
</dbReference>
<gene>
    <name evidence="1" type="ORF">XAC3562_1800004</name>
</gene>
<accession>A0A0U5FAH9</accession>
<keyword evidence="2" id="KW-1185">Reference proteome</keyword>